<gene>
    <name evidence="2" type="ORF">DFJ66_4759</name>
</gene>
<dbReference type="AlphaFoldDB" id="A0A495XCU1"/>
<sequence length="176" mass="19621">MTDEDLSDLPGPVLAELTRLRAERVVFVAEREKLLAQLREADAQAHALVADRDRLVQELAVLPERLREQREQDERVAALERELADLRLQRDALREELGGIRTERDRLRLRLLDAELAARGGERPAASGPAAPAGSRDRLAAAEAQAAFLARELAATKATVSWKVTAPLRAVRRRTR</sequence>
<reference evidence="2 3" key="1">
    <citation type="submission" date="2018-10" db="EMBL/GenBank/DDBJ databases">
        <title>Sequencing the genomes of 1000 actinobacteria strains.</title>
        <authorList>
            <person name="Klenk H.-P."/>
        </authorList>
    </citation>
    <scope>NUCLEOTIDE SEQUENCE [LARGE SCALE GENOMIC DNA]</scope>
    <source>
        <strain evidence="2 3">DSM 43911</strain>
    </source>
</reference>
<organism evidence="2 3">
    <name type="scientific">Saccharothrix variisporea</name>
    <dbReference type="NCBI Taxonomy" id="543527"/>
    <lineage>
        <taxon>Bacteria</taxon>
        <taxon>Bacillati</taxon>
        <taxon>Actinomycetota</taxon>
        <taxon>Actinomycetes</taxon>
        <taxon>Pseudonocardiales</taxon>
        <taxon>Pseudonocardiaceae</taxon>
        <taxon>Saccharothrix</taxon>
    </lineage>
</organism>
<proteinExistence type="predicted"/>
<evidence type="ECO:0000313" key="2">
    <source>
        <dbReference type="EMBL" id="RKT71469.1"/>
    </source>
</evidence>
<keyword evidence="1" id="KW-0175">Coiled coil</keyword>
<accession>A0A495XCU1</accession>
<name>A0A495XCU1_9PSEU</name>
<dbReference type="EMBL" id="RBXR01000001">
    <property type="protein sequence ID" value="RKT71469.1"/>
    <property type="molecule type" value="Genomic_DNA"/>
</dbReference>
<comment type="caution">
    <text evidence="2">The sequence shown here is derived from an EMBL/GenBank/DDBJ whole genome shotgun (WGS) entry which is preliminary data.</text>
</comment>
<evidence type="ECO:0000313" key="3">
    <source>
        <dbReference type="Proteomes" id="UP000272729"/>
    </source>
</evidence>
<feature type="coiled-coil region" evidence="1">
    <location>
        <begin position="31"/>
        <end position="110"/>
    </location>
</feature>
<protein>
    <submittedName>
        <fullName evidence="2">Uncharacterized protein</fullName>
    </submittedName>
</protein>
<dbReference type="OrthoDB" id="3620461at2"/>
<dbReference type="RefSeq" id="WP_121223806.1">
    <property type="nucleotide sequence ID" value="NZ_JBIUBA010000001.1"/>
</dbReference>
<dbReference type="Proteomes" id="UP000272729">
    <property type="component" value="Unassembled WGS sequence"/>
</dbReference>
<keyword evidence="3" id="KW-1185">Reference proteome</keyword>
<evidence type="ECO:0000256" key="1">
    <source>
        <dbReference type="SAM" id="Coils"/>
    </source>
</evidence>